<dbReference type="Proteomes" id="UP000465778">
    <property type="component" value="Unassembled WGS sequence"/>
</dbReference>
<evidence type="ECO:0000256" key="1">
    <source>
        <dbReference type="ARBA" id="ARBA00022714"/>
    </source>
</evidence>
<organism evidence="6 8">
    <name type="scientific">Cytobacillus firmus</name>
    <name type="common">Bacillus firmus</name>
    <dbReference type="NCBI Taxonomy" id="1399"/>
    <lineage>
        <taxon>Bacteria</taxon>
        <taxon>Bacillati</taxon>
        <taxon>Bacillota</taxon>
        <taxon>Bacilli</taxon>
        <taxon>Bacillales</taxon>
        <taxon>Bacillaceae</taxon>
        <taxon>Cytobacillus</taxon>
    </lineage>
</organism>
<dbReference type="GO" id="GO:0005737">
    <property type="term" value="C:cytoplasm"/>
    <property type="evidence" value="ECO:0007669"/>
    <property type="project" value="UniProtKB-ARBA"/>
</dbReference>
<gene>
    <name evidence="6" type="ORF">KIS1582_1508</name>
    <name evidence="7" type="ORF">OD459_21125</name>
</gene>
<dbReference type="Gene3D" id="3.40.5.90">
    <property type="entry name" value="CDGSH iron-sulfur domain, mitoNEET-type"/>
    <property type="match status" value="1"/>
</dbReference>
<keyword evidence="4" id="KW-0411">Iron-sulfur</keyword>
<proteinExistence type="predicted"/>
<evidence type="ECO:0000256" key="3">
    <source>
        <dbReference type="ARBA" id="ARBA00023004"/>
    </source>
</evidence>
<protein>
    <submittedName>
        <fullName evidence="7">CDGSH iron-sulfur domain-containing protein</fullName>
    </submittedName>
</protein>
<dbReference type="EMBL" id="CP107027">
    <property type="protein sequence ID" value="UYG94664.1"/>
    <property type="molecule type" value="Genomic_DNA"/>
</dbReference>
<dbReference type="EMBL" id="VDEM01000011">
    <property type="protein sequence ID" value="KAF0824745.1"/>
    <property type="molecule type" value="Genomic_DNA"/>
</dbReference>
<evidence type="ECO:0000259" key="5">
    <source>
        <dbReference type="SMART" id="SM00704"/>
    </source>
</evidence>
<dbReference type="InterPro" id="IPR018967">
    <property type="entry name" value="FeS-contain_CDGSH-typ"/>
</dbReference>
<keyword evidence="1" id="KW-0001">2Fe-2S</keyword>
<dbReference type="GO" id="GO:0046872">
    <property type="term" value="F:metal ion binding"/>
    <property type="evidence" value="ECO:0007669"/>
    <property type="project" value="UniProtKB-KW"/>
</dbReference>
<evidence type="ECO:0000313" key="6">
    <source>
        <dbReference type="EMBL" id="KAF0824745.1"/>
    </source>
</evidence>
<evidence type="ECO:0000313" key="8">
    <source>
        <dbReference type="Proteomes" id="UP000465778"/>
    </source>
</evidence>
<keyword evidence="3" id="KW-0408">Iron</keyword>
<dbReference type="AlphaFoldDB" id="A0A0J5WDA3"/>
<dbReference type="Proteomes" id="UP001163104">
    <property type="component" value="Chromosome"/>
</dbReference>
<dbReference type="SMART" id="SM00704">
    <property type="entry name" value="ZnF_CDGSH"/>
    <property type="match status" value="1"/>
</dbReference>
<accession>A0A0J5WDA3</accession>
<reference evidence="7" key="2">
    <citation type="submission" date="2022-10" db="EMBL/GenBank/DDBJ databases">
        <title>Mechanism of multi-heavy metal repair in Cytobacillus Firmus M7.</title>
        <authorList>
            <person name="Li X."/>
            <person name="Yu C."/>
        </authorList>
    </citation>
    <scope>NUCLEOTIDE SEQUENCE</scope>
    <source>
        <strain evidence="7">M7</strain>
    </source>
</reference>
<feature type="domain" description="Iron-binding zinc finger CDGSH type" evidence="5">
    <location>
        <begin position="26"/>
        <end position="60"/>
    </location>
</feature>
<reference evidence="6 8" key="1">
    <citation type="journal article" date="2020" name="G3 (Bethesda)">
        <title>Whole Genome Sequencing and Comparative Genomics of Two Nematicidal Bacillus Strains Reveals a Wide Range of Possible Virulence Factors.</title>
        <authorList>
            <person name="Susic N."/>
            <person name="Janezic S."/>
            <person name="Rupnik M."/>
            <person name="Geric Stare B."/>
        </authorList>
    </citation>
    <scope>NUCLEOTIDE SEQUENCE [LARGE SCALE GENOMIC DNA]</scope>
    <source>
        <strain evidence="6 8">I-1582</strain>
    </source>
</reference>
<dbReference type="Pfam" id="PF09360">
    <property type="entry name" value="zf-CDGSH"/>
    <property type="match status" value="1"/>
</dbReference>
<evidence type="ECO:0000256" key="2">
    <source>
        <dbReference type="ARBA" id="ARBA00022723"/>
    </source>
</evidence>
<dbReference type="OrthoDB" id="9795032at2"/>
<sequence length="73" mass="8060">MSKAQIKVMDNGSLRVTGDVELIDMDGNKFETGKTFSLCRCGRSLKIPFCDGTHKGTFQSCVRAEKASDDKQQ</sequence>
<evidence type="ECO:0000256" key="4">
    <source>
        <dbReference type="ARBA" id="ARBA00023014"/>
    </source>
</evidence>
<dbReference type="InterPro" id="IPR042216">
    <property type="entry name" value="MitoNEET_CISD"/>
</dbReference>
<keyword evidence="2" id="KW-0479">Metal-binding</keyword>
<evidence type="ECO:0000313" key="7">
    <source>
        <dbReference type="EMBL" id="UYG94664.1"/>
    </source>
</evidence>
<dbReference type="RefSeq" id="WP_048008188.1">
    <property type="nucleotide sequence ID" value="NZ_CP085255.1"/>
</dbReference>
<name>A0A0J5WDA3_CYTFI</name>
<dbReference type="GO" id="GO:0051537">
    <property type="term" value="F:2 iron, 2 sulfur cluster binding"/>
    <property type="evidence" value="ECO:0007669"/>
    <property type="project" value="UniProtKB-KW"/>
</dbReference>